<dbReference type="Proteomes" id="UP001589628">
    <property type="component" value="Unassembled WGS sequence"/>
</dbReference>
<feature type="transmembrane region" description="Helical" evidence="8">
    <location>
        <begin position="16"/>
        <end position="36"/>
    </location>
</feature>
<keyword evidence="11" id="KW-1185">Reference proteome</keyword>
<reference evidence="10 11" key="1">
    <citation type="submission" date="2024-09" db="EMBL/GenBank/DDBJ databases">
        <authorList>
            <person name="Sun Q."/>
            <person name="Mori K."/>
        </authorList>
    </citation>
    <scope>NUCLEOTIDE SEQUENCE [LARGE SCALE GENOMIC DNA]</scope>
    <source>
        <strain evidence="10 11">ATCC 51285</strain>
    </source>
</reference>
<name>A0ABV5ZEJ1_9GAMM</name>
<comment type="similarity">
    <text evidence="2">Belongs to the MotB family.</text>
</comment>
<evidence type="ECO:0000256" key="7">
    <source>
        <dbReference type="PROSITE-ProRule" id="PRU00473"/>
    </source>
</evidence>
<organism evidence="10 11">
    <name type="scientific">Balneatrix alpica</name>
    <dbReference type="NCBI Taxonomy" id="75684"/>
    <lineage>
        <taxon>Bacteria</taxon>
        <taxon>Pseudomonadati</taxon>
        <taxon>Pseudomonadota</taxon>
        <taxon>Gammaproteobacteria</taxon>
        <taxon>Oceanospirillales</taxon>
        <taxon>Balneatrichaceae</taxon>
        <taxon>Balneatrix</taxon>
    </lineage>
</organism>
<gene>
    <name evidence="10" type="ORF">ACFFLH_14855</name>
</gene>
<dbReference type="Pfam" id="PF00691">
    <property type="entry name" value="OmpA"/>
    <property type="match status" value="1"/>
</dbReference>
<dbReference type="Gene3D" id="3.30.1330.60">
    <property type="entry name" value="OmpA-like domain"/>
    <property type="match status" value="1"/>
</dbReference>
<feature type="domain" description="OmpA-like" evidence="9">
    <location>
        <begin position="120"/>
        <end position="241"/>
    </location>
</feature>
<dbReference type="Pfam" id="PF13677">
    <property type="entry name" value="MotB_plug"/>
    <property type="match status" value="1"/>
</dbReference>
<dbReference type="PROSITE" id="PS51123">
    <property type="entry name" value="OMPA_2"/>
    <property type="match status" value="1"/>
</dbReference>
<dbReference type="PANTHER" id="PTHR30329:SF21">
    <property type="entry name" value="LIPOPROTEIN YIAD-RELATED"/>
    <property type="match status" value="1"/>
</dbReference>
<evidence type="ECO:0000256" key="1">
    <source>
        <dbReference type="ARBA" id="ARBA00004162"/>
    </source>
</evidence>
<keyword evidence="10" id="KW-0282">Flagellum</keyword>
<keyword evidence="4 8" id="KW-0812">Transmembrane</keyword>
<keyword evidence="3" id="KW-1003">Cell membrane</keyword>
<dbReference type="RefSeq" id="WP_027312113.1">
    <property type="nucleotide sequence ID" value="NZ_JAUESS010000008.1"/>
</dbReference>
<dbReference type="InterPro" id="IPR036737">
    <property type="entry name" value="OmpA-like_sf"/>
</dbReference>
<comment type="subcellular location">
    <subcellularLocation>
        <location evidence="1">Cell membrane</location>
        <topology evidence="1">Single-pass membrane protein</topology>
    </subcellularLocation>
</comment>
<evidence type="ECO:0000259" key="9">
    <source>
        <dbReference type="PROSITE" id="PS51123"/>
    </source>
</evidence>
<keyword evidence="5 8" id="KW-1133">Transmembrane helix</keyword>
<keyword evidence="10" id="KW-0969">Cilium</keyword>
<comment type="caution">
    <text evidence="10">The sequence shown here is derived from an EMBL/GenBank/DDBJ whole genome shotgun (WGS) entry which is preliminary data.</text>
</comment>
<dbReference type="SUPFAM" id="SSF103088">
    <property type="entry name" value="OmpA-like"/>
    <property type="match status" value="1"/>
</dbReference>
<keyword evidence="10" id="KW-0966">Cell projection</keyword>
<dbReference type="InterPro" id="IPR025713">
    <property type="entry name" value="MotB-like_N_dom"/>
</dbReference>
<evidence type="ECO:0000313" key="10">
    <source>
        <dbReference type="EMBL" id="MFB9887694.1"/>
    </source>
</evidence>
<evidence type="ECO:0000256" key="3">
    <source>
        <dbReference type="ARBA" id="ARBA00022475"/>
    </source>
</evidence>
<evidence type="ECO:0000256" key="8">
    <source>
        <dbReference type="SAM" id="Phobius"/>
    </source>
</evidence>
<evidence type="ECO:0000256" key="6">
    <source>
        <dbReference type="ARBA" id="ARBA00023136"/>
    </source>
</evidence>
<evidence type="ECO:0000256" key="2">
    <source>
        <dbReference type="ARBA" id="ARBA00008914"/>
    </source>
</evidence>
<sequence>MSKRDLMEEEESQGWLATYADLMSLLLVFFILLFSISTIQIERFKEVFTSVRFSLTQAGSTNAIIELPHEAPTERKPIQKEDVILPQTQENPEIQAVMQELSEIISTPELSKEVKVVQQDDRLHIRVNGHALFEPGSTDLSYEADPILEALVKVFSQHPEFQINIQGHTDNQPIFTDKFPSNWELSAVRATTVLRYFAYEGLDAKRFSATGFADSRPLTTNQTPEGRAENRRVEFVLERIRAQ</sequence>
<proteinExistence type="inferred from homology"/>
<evidence type="ECO:0000313" key="11">
    <source>
        <dbReference type="Proteomes" id="UP001589628"/>
    </source>
</evidence>
<evidence type="ECO:0000256" key="5">
    <source>
        <dbReference type="ARBA" id="ARBA00022989"/>
    </source>
</evidence>
<accession>A0ABV5ZEJ1</accession>
<dbReference type="CDD" id="cd07185">
    <property type="entry name" value="OmpA_C-like"/>
    <property type="match status" value="1"/>
</dbReference>
<protein>
    <submittedName>
        <fullName evidence="10">Flagellar motor protein MotB</fullName>
    </submittedName>
</protein>
<dbReference type="InterPro" id="IPR006665">
    <property type="entry name" value="OmpA-like"/>
</dbReference>
<dbReference type="InterPro" id="IPR050330">
    <property type="entry name" value="Bact_OuterMem_StrucFunc"/>
</dbReference>
<evidence type="ECO:0000256" key="4">
    <source>
        <dbReference type="ARBA" id="ARBA00022692"/>
    </source>
</evidence>
<dbReference type="PANTHER" id="PTHR30329">
    <property type="entry name" value="STATOR ELEMENT OF FLAGELLAR MOTOR COMPLEX"/>
    <property type="match status" value="1"/>
</dbReference>
<dbReference type="EMBL" id="JBHLZN010000005">
    <property type="protein sequence ID" value="MFB9887694.1"/>
    <property type="molecule type" value="Genomic_DNA"/>
</dbReference>
<keyword evidence="6 7" id="KW-0472">Membrane</keyword>